<organism evidence="1 2">
    <name type="scientific">Polyplosphaeria fusca</name>
    <dbReference type="NCBI Taxonomy" id="682080"/>
    <lineage>
        <taxon>Eukaryota</taxon>
        <taxon>Fungi</taxon>
        <taxon>Dikarya</taxon>
        <taxon>Ascomycota</taxon>
        <taxon>Pezizomycotina</taxon>
        <taxon>Dothideomycetes</taxon>
        <taxon>Pleosporomycetidae</taxon>
        <taxon>Pleosporales</taxon>
        <taxon>Tetraplosphaeriaceae</taxon>
        <taxon>Polyplosphaeria</taxon>
    </lineage>
</organism>
<comment type="caution">
    <text evidence="1">The sequence shown here is derived from an EMBL/GenBank/DDBJ whole genome shotgun (WGS) entry which is preliminary data.</text>
</comment>
<dbReference type="AlphaFoldDB" id="A0A9P4V6C9"/>
<reference evidence="1" key="1">
    <citation type="journal article" date="2020" name="Stud. Mycol.">
        <title>101 Dothideomycetes genomes: a test case for predicting lifestyles and emergence of pathogens.</title>
        <authorList>
            <person name="Haridas S."/>
            <person name="Albert R."/>
            <person name="Binder M."/>
            <person name="Bloem J."/>
            <person name="Labutti K."/>
            <person name="Salamov A."/>
            <person name="Andreopoulos B."/>
            <person name="Baker S."/>
            <person name="Barry K."/>
            <person name="Bills G."/>
            <person name="Bluhm B."/>
            <person name="Cannon C."/>
            <person name="Castanera R."/>
            <person name="Culley D."/>
            <person name="Daum C."/>
            <person name="Ezra D."/>
            <person name="Gonzalez J."/>
            <person name="Henrissat B."/>
            <person name="Kuo A."/>
            <person name="Liang C."/>
            <person name="Lipzen A."/>
            <person name="Lutzoni F."/>
            <person name="Magnuson J."/>
            <person name="Mondo S."/>
            <person name="Nolan M."/>
            <person name="Ohm R."/>
            <person name="Pangilinan J."/>
            <person name="Park H.-J."/>
            <person name="Ramirez L."/>
            <person name="Alfaro M."/>
            <person name="Sun H."/>
            <person name="Tritt A."/>
            <person name="Yoshinaga Y."/>
            <person name="Zwiers L.-H."/>
            <person name="Turgeon B."/>
            <person name="Goodwin S."/>
            <person name="Spatafora J."/>
            <person name="Crous P."/>
            <person name="Grigoriev I."/>
        </authorList>
    </citation>
    <scope>NUCLEOTIDE SEQUENCE</scope>
    <source>
        <strain evidence="1">CBS 125425</strain>
    </source>
</reference>
<protein>
    <submittedName>
        <fullName evidence="1">Uncharacterized protein</fullName>
    </submittedName>
</protein>
<evidence type="ECO:0000313" key="2">
    <source>
        <dbReference type="Proteomes" id="UP000799444"/>
    </source>
</evidence>
<gene>
    <name evidence="1" type="ORF">EJ04DRAFT_51546</name>
</gene>
<evidence type="ECO:0000313" key="1">
    <source>
        <dbReference type="EMBL" id="KAF2738376.1"/>
    </source>
</evidence>
<keyword evidence="2" id="KW-1185">Reference proteome</keyword>
<dbReference type="Proteomes" id="UP000799444">
    <property type="component" value="Unassembled WGS sequence"/>
</dbReference>
<sequence length="119" mass="13700">MAANFCVTALIVGRTRQTLETRMKMVIKMGIKKGNERDIKAFVRWGRQPRFGELREGGEAAPRIRRLIGRILIPTPKNRQALSFPSTTRIRYFASSSVNDDTACHLYLDKYLVLHEQHL</sequence>
<name>A0A9P4V6C9_9PLEO</name>
<proteinExistence type="predicted"/>
<accession>A0A9P4V6C9</accession>
<dbReference type="EMBL" id="ML996109">
    <property type="protein sequence ID" value="KAF2738376.1"/>
    <property type="molecule type" value="Genomic_DNA"/>
</dbReference>